<accession>A0A8J2JK17</accession>
<dbReference type="AlphaFoldDB" id="A0A8J2JK17"/>
<comment type="caution">
    <text evidence="5">The sequence shown here is derived from an EMBL/GenBank/DDBJ whole genome shotgun (WGS) entry which is preliminary data.</text>
</comment>
<feature type="region of interest" description="Disordered" evidence="2">
    <location>
        <begin position="119"/>
        <end position="139"/>
    </location>
</feature>
<feature type="domain" description="L27" evidence="4">
    <location>
        <begin position="3"/>
        <end position="72"/>
    </location>
</feature>
<dbReference type="OrthoDB" id="6022242at2759"/>
<protein>
    <submittedName>
        <fullName evidence="5">Uncharacterized protein</fullName>
    </submittedName>
</protein>
<organism evidence="5 6">
    <name type="scientific">Allacma fusca</name>
    <dbReference type="NCBI Taxonomy" id="39272"/>
    <lineage>
        <taxon>Eukaryota</taxon>
        <taxon>Metazoa</taxon>
        <taxon>Ecdysozoa</taxon>
        <taxon>Arthropoda</taxon>
        <taxon>Hexapoda</taxon>
        <taxon>Collembola</taxon>
        <taxon>Symphypleona</taxon>
        <taxon>Sminthuridae</taxon>
        <taxon>Allacma</taxon>
    </lineage>
</organism>
<dbReference type="InterPro" id="IPR001478">
    <property type="entry name" value="PDZ"/>
</dbReference>
<dbReference type="EMBL" id="CAJVCH010082358">
    <property type="protein sequence ID" value="CAG7721735.1"/>
    <property type="molecule type" value="Genomic_DNA"/>
</dbReference>
<dbReference type="PANTHER" id="PTHR19964">
    <property type="entry name" value="MULTIPLE PDZ DOMAIN PROTEIN"/>
    <property type="match status" value="1"/>
</dbReference>
<name>A0A8J2JK17_9HEXA</name>
<evidence type="ECO:0000259" key="4">
    <source>
        <dbReference type="PROSITE" id="PS51022"/>
    </source>
</evidence>
<evidence type="ECO:0000313" key="6">
    <source>
        <dbReference type="Proteomes" id="UP000708208"/>
    </source>
</evidence>
<dbReference type="PANTHER" id="PTHR19964:SF92">
    <property type="entry name" value="PATJ HOMOLOG"/>
    <property type="match status" value="1"/>
</dbReference>
<evidence type="ECO:0000313" key="5">
    <source>
        <dbReference type="EMBL" id="CAG7721735.1"/>
    </source>
</evidence>
<sequence length="210" mass="22889">MPLCTEVDNVLQLLDQVQALMTGGGRLESSDPKLLSQVNNDLNTLLSVLSNPVFNRLCKIQDSVAELGTQIGRHPSVTTNDFDITPEGKLVLKISPAAEPFTRDFDKTPIGGKPIVPVPATKSSNLQQPSKFPEEQPLTPITTPTYVQEFERVIQEASHGREIHSIRLFKPEGSSLGFSVVGLKSQEKGELGIFIQEIQPTGIAASYPRS</sequence>
<dbReference type="InterPro" id="IPR051342">
    <property type="entry name" value="PDZ_scaffold"/>
</dbReference>
<dbReference type="PROSITE" id="PS50106">
    <property type="entry name" value="PDZ"/>
    <property type="match status" value="1"/>
</dbReference>
<evidence type="ECO:0000256" key="1">
    <source>
        <dbReference type="ARBA" id="ARBA00022553"/>
    </source>
</evidence>
<keyword evidence="6" id="KW-1185">Reference proteome</keyword>
<proteinExistence type="predicted"/>
<dbReference type="InterPro" id="IPR004172">
    <property type="entry name" value="L27_dom"/>
</dbReference>
<evidence type="ECO:0000256" key="2">
    <source>
        <dbReference type="SAM" id="MobiDB-lite"/>
    </source>
</evidence>
<keyword evidence="1" id="KW-0597">Phosphoprotein</keyword>
<dbReference type="PROSITE" id="PS51022">
    <property type="entry name" value="L27"/>
    <property type="match status" value="1"/>
</dbReference>
<dbReference type="GO" id="GO:0030054">
    <property type="term" value="C:cell junction"/>
    <property type="evidence" value="ECO:0007669"/>
    <property type="project" value="UniProtKB-ARBA"/>
</dbReference>
<dbReference type="Proteomes" id="UP000708208">
    <property type="component" value="Unassembled WGS sequence"/>
</dbReference>
<evidence type="ECO:0000259" key="3">
    <source>
        <dbReference type="PROSITE" id="PS50106"/>
    </source>
</evidence>
<reference evidence="5" key="1">
    <citation type="submission" date="2021-06" db="EMBL/GenBank/DDBJ databases">
        <authorList>
            <person name="Hodson N. C."/>
            <person name="Mongue J. A."/>
            <person name="Jaron S. K."/>
        </authorList>
    </citation>
    <scope>NUCLEOTIDE SEQUENCE</scope>
</reference>
<feature type="domain" description="PDZ" evidence="3">
    <location>
        <begin position="165"/>
        <end position="210"/>
    </location>
</feature>
<gene>
    <name evidence="5" type="ORF">AFUS01_LOCUS10929</name>
</gene>
<feature type="compositionally biased region" description="Polar residues" evidence="2">
    <location>
        <begin position="121"/>
        <end position="130"/>
    </location>
</feature>